<evidence type="ECO:0000256" key="7">
    <source>
        <dbReference type="SAM" id="Phobius"/>
    </source>
</evidence>
<dbReference type="AlphaFoldDB" id="A0A2K5E6T3"/>
<comment type="subcellular location">
    <subcellularLocation>
        <location evidence="1">Membrane</location>
        <topology evidence="1">Multi-pass membrane protein</topology>
    </subcellularLocation>
</comment>
<dbReference type="GO" id="GO:2001199">
    <property type="term" value="P:negative regulation of dendritic cell differentiation"/>
    <property type="evidence" value="ECO:0007669"/>
    <property type="project" value="Ensembl"/>
</dbReference>
<proteinExistence type="inferred from homology"/>
<protein>
    <submittedName>
        <fullName evidence="8">Transmembrane protein 176A</fullName>
    </submittedName>
</protein>
<dbReference type="OrthoDB" id="9837693at2759"/>
<dbReference type="GO" id="GO:0016020">
    <property type="term" value="C:membrane"/>
    <property type="evidence" value="ECO:0007669"/>
    <property type="project" value="UniProtKB-SubCell"/>
</dbReference>
<keyword evidence="9" id="KW-1185">Reference proteome</keyword>
<evidence type="ECO:0000313" key="9">
    <source>
        <dbReference type="Proteomes" id="UP000233020"/>
    </source>
</evidence>
<evidence type="ECO:0000256" key="5">
    <source>
        <dbReference type="ARBA" id="ARBA00022989"/>
    </source>
</evidence>
<keyword evidence="5 7" id="KW-1133">Transmembrane helix</keyword>
<evidence type="ECO:0000256" key="2">
    <source>
        <dbReference type="ARBA" id="ARBA00006022"/>
    </source>
</evidence>
<dbReference type="InterPro" id="IPR007237">
    <property type="entry name" value="CD20-like"/>
</dbReference>
<organism evidence="8 9">
    <name type="scientific">Aotus nancymaae</name>
    <name type="common">Ma's night monkey</name>
    <dbReference type="NCBI Taxonomy" id="37293"/>
    <lineage>
        <taxon>Eukaryota</taxon>
        <taxon>Metazoa</taxon>
        <taxon>Chordata</taxon>
        <taxon>Craniata</taxon>
        <taxon>Vertebrata</taxon>
        <taxon>Euteleostomi</taxon>
        <taxon>Mammalia</taxon>
        <taxon>Eutheria</taxon>
        <taxon>Euarchontoglires</taxon>
        <taxon>Primates</taxon>
        <taxon>Haplorrhini</taxon>
        <taxon>Platyrrhini</taxon>
        <taxon>Aotidae</taxon>
        <taxon>Aotus</taxon>
    </lineage>
</organism>
<dbReference type="InterPro" id="IPR009281">
    <property type="entry name" value="TMEM176A/TMEM176B"/>
</dbReference>
<dbReference type="Ensembl" id="ENSANAT00000046899.1">
    <property type="protein sequence ID" value="ENSANAP00000028873.1"/>
    <property type="gene ID" value="ENSANAG00000032250.1"/>
</dbReference>
<gene>
    <name evidence="8" type="primary">TMEM176A</name>
</gene>
<keyword evidence="6 7" id="KW-0472">Membrane</keyword>
<evidence type="ECO:0000256" key="4">
    <source>
        <dbReference type="ARBA" id="ARBA00022692"/>
    </source>
</evidence>
<reference evidence="8" key="2">
    <citation type="submission" date="2025-09" db="UniProtKB">
        <authorList>
            <consortium name="Ensembl"/>
        </authorList>
    </citation>
    <scope>IDENTIFICATION</scope>
</reference>
<reference evidence="8" key="1">
    <citation type="submission" date="2025-08" db="UniProtKB">
        <authorList>
            <consortium name="Ensembl"/>
        </authorList>
    </citation>
    <scope>IDENTIFICATION</scope>
</reference>
<evidence type="ECO:0000256" key="6">
    <source>
        <dbReference type="ARBA" id="ARBA00023136"/>
    </source>
</evidence>
<feature type="transmembrane region" description="Helical" evidence="7">
    <location>
        <begin position="116"/>
        <end position="136"/>
    </location>
</feature>
<dbReference type="PANTHER" id="PTHR15756">
    <property type="entry name" value="LR8/HCA112"/>
    <property type="match status" value="1"/>
</dbReference>
<evidence type="ECO:0000313" key="8">
    <source>
        <dbReference type="Ensembl" id="ENSANAP00000028873.1"/>
    </source>
</evidence>
<dbReference type="KEGG" id="anan:105710792"/>
<accession>A0A2K5E6T3</accession>
<dbReference type="GeneTree" id="ENSGT00530000064074"/>
<feature type="transmembrane region" description="Helical" evidence="7">
    <location>
        <begin position="194"/>
        <end position="219"/>
    </location>
</feature>
<name>A0A2K5E6T3_AOTNA</name>
<dbReference type="STRING" id="37293.ENSANAP00000028873"/>
<dbReference type="PANTHER" id="PTHR15756:SF6">
    <property type="entry name" value="TRANSMEMBRANE PROTEIN 176A"/>
    <property type="match status" value="1"/>
</dbReference>
<dbReference type="GeneID" id="105710792"/>
<evidence type="ECO:0000256" key="3">
    <source>
        <dbReference type="ARBA" id="ARBA00022553"/>
    </source>
</evidence>
<keyword evidence="3" id="KW-0597">Phosphoprotein</keyword>
<feature type="transmembrane region" description="Helical" evidence="7">
    <location>
        <begin position="53"/>
        <end position="76"/>
    </location>
</feature>
<dbReference type="Pfam" id="PF04103">
    <property type="entry name" value="CD20"/>
    <property type="match status" value="1"/>
</dbReference>
<comment type="similarity">
    <text evidence="2">Belongs to the TMEM176 family.</text>
</comment>
<sequence>MGTADSGEMAPETPQPTHIDVHIHQESALAKLLLTCCSALRPPATQARGSSRLLVASWVMQIVLGILSGVLGGFLYMRGFTLLVASGAAIWTGAVAVLAGVAAFIYETRGGTYWSLLRSLLELAAFSTAIAALKLWNEDLRYSYYYSSSFCDVSTSSNWYNTPPPTKSPEEVRRFQLCVSFLDMLKALFMTLQAMLLAVWILLLLASLAPLGLYCWRIFSAKKKRDKKEMLDVSGI</sequence>
<evidence type="ECO:0000256" key="1">
    <source>
        <dbReference type="ARBA" id="ARBA00004141"/>
    </source>
</evidence>
<keyword evidence="4 7" id="KW-0812">Transmembrane</keyword>
<dbReference type="OMA" id="KQGGICW"/>
<feature type="transmembrane region" description="Helical" evidence="7">
    <location>
        <begin position="82"/>
        <end position="104"/>
    </location>
</feature>
<dbReference type="CTD" id="55365"/>
<dbReference type="Proteomes" id="UP000233020">
    <property type="component" value="Unplaced"/>
</dbReference>